<comment type="caution">
    <text evidence="1">The sequence shown here is derived from an EMBL/GenBank/DDBJ whole genome shotgun (WGS) entry which is preliminary data.</text>
</comment>
<evidence type="ECO:0000313" key="1">
    <source>
        <dbReference type="EMBL" id="CAK7340235.1"/>
    </source>
</evidence>
<organism evidence="1 2">
    <name type="scientific">Dovyalis caffra</name>
    <dbReference type="NCBI Taxonomy" id="77055"/>
    <lineage>
        <taxon>Eukaryota</taxon>
        <taxon>Viridiplantae</taxon>
        <taxon>Streptophyta</taxon>
        <taxon>Embryophyta</taxon>
        <taxon>Tracheophyta</taxon>
        <taxon>Spermatophyta</taxon>
        <taxon>Magnoliopsida</taxon>
        <taxon>eudicotyledons</taxon>
        <taxon>Gunneridae</taxon>
        <taxon>Pentapetalae</taxon>
        <taxon>rosids</taxon>
        <taxon>fabids</taxon>
        <taxon>Malpighiales</taxon>
        <taxon>Salicaceae</taxon>
        <taxon>Flacourtieae</taxon>
        <taxon>Dovyalis</taxon>
    </lineage>
</organism>
<proteinExistence type="predicted"/>
<reference evidence="1 2" key="1">
    <citation type="submission" date="2024-01" db="EMBL/GenBank/DDBJ databases">
        <authorList>
            <person name="Waweru B."/>
        </authorList>
    </citation>
    <scope>NUCLEOTIDE SEQUENCE [LARGE SCALE GENOMIC DNA]</scope>
</reference>
<evidence type="ECO:0000313" key="2">
    <source>
        <dbReference type="Proteomes" id="UP001314170"/>
    </source>
</evidence>
<accession>A0AAV1RV26</accession>
<gene>
    <name evidence="1" type="ORF">DCAF_LOCUS15316</name>
</gene>
<sequence length="70" mass="8194">MKGYGPPLETLKAEDERLRKFEYKEIDKGEIKTREFNQIEKIDRPSKALLAPKQGWVFFTGLAQVVLHPY</sequence>
<name>A0AAV1RV26_9ROSI</name>
<dbReference type="EMBL" id="CAWUPB010001159">
    <property type="protein sequence ID" value="CAK7340235.1"/>
    <property type="molecule type" value="Genomic_DNA"/>
</dbReference>
<keyword evidence="2" id="KW-1185">Reference proteome</keyword>
<protein>
    <submittedName>
        <fullName evidence="1">Uncharacterized protein</fullName>
    </submittedName>
</protein>
<dbReference type="AlphaFoldDB" id="A0AAV1RV26"/>
<dbReference type="Proteomes" id="UP001314170">
    <property type="component" value="Unassembled WGS sequence"/>
</dbReference>